<dbReference type="GO" id="GO:0004672">
    <property type="term" value="F:protein kinase activity"/>
    <property type="evidence" value="ECO:0007669"/>
    <property type="project" value="UniProtKB-ARBA"/>
</dbReference>
<dbReference type="InterPro" id="IPR036641">
    <property type="entry name" value="HPT_dom_sf"/>
</dbReference>
<evidence type="ECO:0000256" key="2">
    <source>
        <dbReference type="PROSITE-ProRule" id="PRU00110"/>
    </source>
</evidence>
<dbReference type="InterPro" id="IPR003607">
    <property type="entry name" value="HD/PDEase_dom"/>
</dbReference>
<dbReference type="CDD" id="cd00088">
    <property type="entry name" value="HPT"/>
    <property type="match status" value="1"/>
</dbReference>
<accession>A0A1Y0I820</accession>
<keyword evidence="5" id="KW-0378">Hydrolase</keyword>
<dbReference type="Proteomes" id="UP000196027">
    <property type="component" value="Chromosome"/>
</dbReference>
<dbReference type="PROSITE" id="PS51832">
    <property type="entry name" value="HD_GYP"/>
    <property type="match status" value="1"/>
</dbReference>
<dbReference type="SUPFAM" id="SSF47226">
    <property type="entry name" value="Histidine-containing phosphotransfer domain, HPT domain"/>
    <property type="match status" value="1"/>
</dbReference>
<dbReference type="PANTHER" id="PTHR43155">
    <property type="entry name" value="CYCLIC DI-GMP PHOSPHODIESTERASE PA4108-RELATED"/>
    <property type="match status" value="1"/>
</dbReference>
<evidence type="ECO:0000259" key="3">
    <source>
        <dbReference type="PROSITE" id="PS50894"/>
    </source>
</evidence>
<dbReference type="InterPro" id="IPR008207">
    <property type="entry name" value="Sig_transdc_His_kin_Hpt_dom"/>
</dbReference>
<dbReference type="EMBL" id="CP021425">
    <property type="protein sequence ID" value="ARU56601.1"/>
    <property type="molecule type" value="Genomic_DNA"/>
</dbReference>
<dbReference type="GO" id="GO:0008081">
    <property type="term" value="F:phosphoric diester hydrolase activity"/>
    <property type="evidence" value="ECO:0007669"/>
    <property type="project" value="UniProtKB-ARBA"/>
</dbReference>
<sequence>MALPAPPNYDPNLLDDFMVEFEEAHEFSENTLVELEKHPADEELLHKLFRSVHTIKGNLTFIGFQILVPLLQSVEDILSAVRNEEFGFTREISDVVLLSLDRTKELIAELSGGDDSGTTESSLDHLSQLIASVATCDDKSREARLHSIILELDPSTLALSDPSTNQEDTHPELVHLDTSLGKIEKLLLAHQVTIDDDIAFFFSLMKPLEARSTYWSGRSFRLLLIALSMNHKAGNPINSTQLTTAVIMHDISMAFLPLDILHKSTVYNADERKIVQNHAISSHQLLKNMNRWAEAAEMVLQHHEHFDGMGYPEGLSDEHICHGAKVLAIIDAYDAITHERAHTSRVKRPFIRAVLEINSLSGSQFSPYWIEIFNSVIKMLHARGLV</sequence>
<name>A0A1Y0I820_9GAMM</name>
<dbReference type="SMART" id="SM00073">
    <property type="entry name" value="HPT"/>
    <property type="match status" value="1"/>
</dbReference>
<dbReference type="Pfam" id="PF01627">
    <property type="entry name" value="Hpt"/>
    <property type="match status" value="1"/>
</dbReference>
<protein>
    <submittedName>
        <fullName evidence="5">Metal dependent phosphohydrolase</fullName>
    </submittedName>
</protein>
<dbReference type="KEGG" id="ome:OLMES_2548"/>
<keyword evidence="2" id="KW-0597">Phosphoprotein</keyword>
<feature type="modified residue" description="Phosphohistidine" evidence="2">
    <location>
        <position position="53"/>
    </location>
</feature>
<dbReference type="Gene3D" id="1.20.120.160">
    <property type="entry name" value="HPT domain"/>
    <property type="match status" value="1"/>
</dbReference>
<proteinExistence type="predicted"/>
<dbReference type="PROSITE" id="PS50894">
    <property type="entry name" value="HPT"/>
    <property type="match status" value="1"/>
</dbReference>
<evidence type="ECO:0000313" key="6">
    <source>
        <dbReference type="Proteomes" id="UP000196027"/>
    </source>
</evidence>
<evidence type="ECO:0000313" key="5">
    <source>
        <dbReference type="EMBL" id="ARU56601.1"/>
    </source>
</evidence>
<gene>
    <name evidence="5" type="ORF">OLMES_2548</name>
</gene>
<evidence type="ECO:0000259" key="4">
    <source>
        <dbReference type="PROSITE" id="PS51832"/>
    </source>
</evidence>
<keyword evidence="6" id="KW-1185">Reference proteome</keyword>
<organism evidence="5 6">
    <name type="scientific">Oleiphilus messinensis</name>
    <dbReference type="NCBI Taxonomy" id="141451"/>
    <lineage>
        <taxon>Bacteria</taxon>
        <taxon>Pseudomonadati</taxon>
        <taxon>Pseudomonadota</taxon>
        <taxon>Gammaproteobacteria</taxon>
        <taxon>Oceanospirillales</taxon>
        <taxon>Oleiphilaceae</taxon>
        <taxon>Oleiphilus</taxon>
    </lineage>
</organism>
<reference evidence="5 6" key="1">
    <citation type="submission" date="2017-05" db="EMBL/GenBank/DDBJ databases">
        <title>Genomic insights into alkan degradation activity of Oleiphilus messinensis.</title>
        <authorList>
            <person name="Kozyavkin S.A."/>
            <person name="Slesarev A.I."/>
            <person name="Golyshin P.N."/>
            <person name="Korzhenkov A."/>
            <person name="Golyshina O.N."/>
            <person name="Toshchakov S.V."/>
        </authorList>
    </citation>
    <scope>NUCLEOTIDE SEQUENCE [LARGE SCALE GENOMIC DNA]</scope>
    <source>
        <strain evidence="5 6">ME102</strain>
    </source>
</reference>
<dbReference type="Gene3D" id="1.10.3210.10">
    <property type="entry name" value="Hypothetical protein af1432"/>
    <property type="match status" value="1"/>
</dbReference>
<dbReference type="Pfam" id="PF13487">
    <property type="entry name" value="HD_5"/>
    <property type="match status" value="1"/>
</dbReference>
<dbReference type="RefSeq" id="WP_087461571.1">
    <property type="nucleotide sequence ID" value="NZ_CP021425.1"/>
</dbReference>
<dbReference type="InterPro" id="IPR037522">
    <property type="entry name" value="HD_GYP_dom"/>
</dbReference>
<evidence type="ECO:0000256" key="1">
    <source>
        <dbReference type="ARBA" id="ARBA00023012"/>
    </source>
</evidence>
<dbReference type="SUPFAM" id="SSF109604">
    <property type="entry name" value="HD-domain/PDEase-like"/>
    <property type="match status" value="1"/>
</dbReference>
<dbReference type="AlphaFoldDB" id="A0A1Y0I820"/>
<dbReference type="CDD" id="cd00077">
    <property type="entry name" value="HDc"/>
    <property type="match status" value="1"/>
</dbReference>
<keyword evidence="1" id="KW-0902">Two-component regulatory system</keyword>
<feature type="domain" description="HD-GYP" evidence="4">
    <location>
        <begin position="187"/>
        <end position="386"/>
    </location>
</feature>
<dbReference type="PANTHER" id="PTHR43155:SF2">
    <property type="entry name" value="CYCLIC DI-GMP PHOSPHODIESTERASE PA4108"/>
    <property type="match status" value="1"/>
</dbReference>
<dbReference type="GO" id="GO:0000160">
    <property type="term" value="P:phosphorelay signal transduction system"/>
    <property type="evidence" value="ECO:0007669"/>
    <property type="project" value="UniProtKB-KW"/>
</dbReference>
<dbReference type="OrthoDB" id="9816273at2"/>
<feature type="domain" description="HPt" evidence="3">
    <location>
        <begin position="6"/>
        <end position="113"/>
    </location>
</feature>